<keyword evidence="1" id="KW-0808">Transferase</keyword>
<dbReference type="OMA" id="AQTHKEA"/>
<evidence type="ECO:0000313" key="9">
    <source>
        <dbReference type="Proteomes" id="UP000031668"/>
    </source>
</evidence>
<dbReference type="InterPro" id="IPR050951">
    <property type="entry name" value="Retrovirus_Pol_polyprotein"/>
</dbReference>
<evidence type="ECO:0000256" key="1">
    <source>
        <dbReference type="ARBA" id="ARBA00022679"/>
    </source>
</evidence>
<keyword evidence="4" id="KW-0255">Endonuclease</keyword>
<keyword evidence="2" id="KW-0548">Nucleotidyltransferase</keyword>
<dbReference type="Proteomes" id="UP000031668">
    <property type="component" value="Unassembled WGS sequence"/>
</dbReference>
<dbReference type="SUPFAM" id="SSF56672">
    <property type="entry name" value="DNA/RNA polymerases"/>
    <property type="match status" value="1"/>
</dbReference>
<evidence type="ECO:0000256" key="4">
    <source>
        <dbReference type="ARBA" id="ARBA00022759"/>
    </source>
</evidence>
<keyword evidence="6" id="KW-0695">RNA-directed DNA polymerase</keyword>
<dbReference type="EMBL" id="JWZT01000721">
    <property type="protein sequence ID" value="KII73675.1"/>
    <property type="molecule type" value="Genomic_DNA"/>
</dbReference>
<proteinExistence type="predicted"/>
<evidence type="ECO:0000313" key="8">
    <source>
        <dbReference type="EMBL" id="KII73675.1"/>
    </source>
</evidence>
<evidence type="ECO:0000259" key="7">
    <source>
        <dbReference type="Pfam" id="PF17917"/>
    </source>
</evidence>
<evidence type="ECO:0000256" key="3">
    <source>
        <dbReference type="ARBA" id="ARBA00022722"/>
    </source>
</evidence>
<comment type="caution">
    <text evidence="8">The sequence shown here is derived from an EMBL/GenBank/DDBJ whole genome shotgun (WGS) entry which is preliminary data.</text>
</comment>
<dbReference type="AlphaFoldDB" id="A0A0C2NBH4"/>
<organism evidence="8 9">
    <name type="scientific">Thelohanellus kitauei</name>
    <name type="common">Myxosporean</name>
    <dbReference type="NCBI Taxonomy" id="669202"/>
    <lineage>
        <taxon>Eukaryota</taxon>
        <taxon>Metazoa</taxon>
        <taxon>Cnidaria</taxon>
        <taxon>Myxozoa</taxon>
        <taxon>Myxosporea</taxon>
        <taxon>Bivalvulida</taxon>
        <taxon>Platysporina</taxon>
        <taxon>Myxobolidae</taxon>
        <taxon>Thelohanellus</taxon>
    </lineage>
</organism>
<dbReference type="GO" id="GO:0016787">
    <property type="term" value="F:hydrolase activity"/>
    <property type="evidence" value="ECO:0007669"/>
    <property type="project" value="UniProtKB-KW"/>
</dbReference>
<dbReference type="GO" id="GO:0003964">
    <property type="term" value="F:RNA-directed DNA polymerase activity"/>
    <property type="evidence" value="ECO:0007669"/>
    <property type="project" value="UniProtKB-KW"/>
</dbReference>
<reference evidence="8 9" key="1">
    <citation type="journal article" date="2014" name="Genome Biol. Evol.">
        <title>The genome of the myxosporean Thelohanellus kitauei shows adaptations to nutrient acquisition within its fish host.</title>
        <authorList>
            <person name="Yang Y."/>
            <person name="Xiong J."/>
            <person name="Zhou Z."/>
            <person name="Huo F."/>
            <person name="Miao W."/>
            <person name="Ran C."/>
            <person name="Liu Y."/>
            <person name="Zhang J."/>
            <person name="Feng J."/>
            <person name="Wang M."/>
            <person name="Wang M."/>
            <person name="Wang L."/>
            <person name="Yao B."/>
        </authorList>
    </citation>
    <scope>NUCLEOTIDE SEQUENCE [LARGE SCALE GENOMIC DNA]</scope>
    <source>
        <strain evidence="8">Wuqing</strain>
    </source>
</reference>
<keyword evidence="3" id="KW-0540">Nuclease</keyword>
<evidence type="ECO:0000256" key="5">
    <source>
        <dbReference type="ARBA" id="ARBA00022801"/>
    </source>
</evidence>
<dbReference type="PANTHER" id="PTHR37984">
    <property type="entry name" value="PROTEIN CBG26694"/>
    <property type="match status" value="1"/>
</dbReference>
<dbReference type="OrthoDB" id="5850908at2759"/>
<accession>A0A0C2NBH4</accession>
<name>A0A0C2NBH4_THEKT</name>
<keyword evidence="5" id="KW-0378">Hydrolase</keyword>
<protein>
    <recommendedName>
        <fullName evidence="7">Reverse transcriptase RNase H-like domain-containing protein</fullName>
    </recommendedName>
</protein>
<keyword evidence="9" id="KW-1185">Reference proteome</keyword>
<dbReference type="InterPro" id="IPR043502">
    <property type="entry name" value="DNA/RNA_pol_sf"/>
</dbReference>
<dbReference type="PANTHER" id="PTHR37984:SF5">
    <property type="entry name" value="PROTEIN NYNRIN-LIKE"/>
    <property type="match status" value="1"/>
</dbReference>
<evidence type="ECO:0000256" key="6">
    <source>
        <dbReference type="ARBA" id="ARBA00022918"/>
    </source>
</evidence>
<dbReference type="GO" id="GO:0004519">
    <property type="term" value="F:endonuclease activity"/>
    <property type="evidence" value="ECO:0007669"/>
    <property type="project" value="UniProtKB-KW"/>
</dbReference>
<dbReference type="CDD" id="cd09274">
    <property type="entry name" value="RNase_HI_RT_Ty3"/>
    <property type="match status" value="1"/>
</dbReference>
<evidence type="ECO:0000256" key="2">
    <source>
        <dbReference type="ARBA" id="ARBA00022695"/>
    </source>
</evidence>
<gene>
    <name evidence="8" type="ORF">RF11_09419</name>
</gene>
<dbReference type="Pfam" id="PF17917">
    <property type="entry name" value="RT_RNaseH"/>
    <property type="match status" value="1"/>
</dbReference>
<feature type="domain" description="Reverse transcriptase RNase H-like" evidence="7">
    <location>
        <begin position="69"/>
        <end position="151"/>
    </location>
</feature>
<dbReference type="InterPro" id="IPR041373">
    <property type="entry name" value="RT_RNaseH"/>
</dbReference>
<sequence length="287" mass="33124">MPEVGYLGHNLSIYGISNGLKSHDVSQISRTNNIREMFVNNLATILQHLCTNLQENTFVGPGQRFMKTDLERPIAYTSKILTSAQRNYAQTHKEALSIIYGLRKFNQFLYEIRFVIVTDHKPLLATFNSRGDNNTLVANRLAQMQIGLNNYDYEIQYRATKDHGNSDVLSRFMSGKDAEFEKFENQNDSEMFSSIQTLTKHISTTNSQTLVNESQKDPCISNLITFTREGWPNKYKSLQSYSKIRNSLSVKNNCLFYRNRVIIHTSLQWKILNSYICDILAYTGRRT</sequence>